<evidence type="ECO:0000313" key="2">
    <source>
        <dbReference type="Proteomes" id="UP001589769"/>
    </source>
</evidence>
<proteinExistence type="predicted"/>
<name>A0ABV6HXC1_9PAST</name>
<reference evidence="1 2" key="1">
    <citation type="submission" date="2024-09" db="EMBL/GenBank/DDBJ databases">
        <authorList>
            <person name="Sun Q."/>
            <person name="Mori K."/>
        </authorList>
    </citation>
    <scope>NUCLEOTIDE SEQUENCE [LARGE SCALE GENOMIC DNA]</scope>
    <source>
        <strain evidence="1 2">CCM 7538</strain>
    </source>
</reference>
<dbReference type="RefSeq" id="WP_382375184.1">
    <property type="nucleotide sequence ID" value="NZ_JBHLWA010000037.1"/>
</dbReference>
<sequence length="105" mass="11864">MNFQQILMTLPPIDDIRQIDILSLQDEIVHTIPAIPGKLGSLQVYNALAKKFACQLNKESATQGLEWFAEHCIDASQHPGKHPNIDLLFAVIKKNQQLKLQVLHK</sequence>
<organism evidence="1 2">
    <name type="scientific">Gallibacterium melopsittaci</name>
    <dbReference type="NCBI Taxonomy" id="516063"/>
    <lineage>
        <taxon>Bacteria</taxon>
        <taxon>Pseudomonadati</taxon>
        <taxon>Pseudomonadota</taxon>
        <taxon>Gammaproteobacteria</taxon>
        <taxon>Pasteurellales</taxon>
        <taxon>Pasteurellaceae</taxon>
        <taxon>Gallibacterium</taxon>
    </lineage>
</organism>
<dbReference type="Proteomes" id="UP001589769">
    <property type="component" value="Unassembled WGS sequence"/>
</dbReference>
<dbReference type="Pfam" id="PF10084">
    <property type="entry name" value="DUF2322"/>
    <property type="match status" value="1"/>
</dbReference>
<comment type="caution">
    <text evidence="1">The sequence shown here is derived from an EMBL/GenBank/DDBJ whole genome shotgun (WGS) entry which is preliminary data.</text>
</comment>
<evidence type="ECO:0000313" key="1">
    <source>
        <dbReference type="EMBL" id="MFC0323521.1"/>
    </source>
</evidence>
<protein>
    <submittedName>
        <fullName evidence="1">DUF2322 family protein</fullName>
    </submittedName>
</protein>
<gene>
    <name evidence="1" type="ORF">ACFFHT_08120</name>
</gene>
<keyword evidence="2" id="KW-1185">Reference proteome</keyword>
<accession>A0ABV6HXC1</accession>
<dbReference type="PIRSF" id="PIRSF019302">
    <property type="entry name" value="UCP019302"/>
    <property type="match status" value="1"/>
</dbReference>
<dbReference type="EMBL" id="JBHLWA010000037">
    <property type="protein sequence ID" value="MFC0323521.1"/>
    <property type="molecule type" value="Genomic_DNA"/>
</dbReference>
<dbReference type="InterPro" id="IPR016755">
    <property type="entry name" value="UCP019302"/>
</dbReference>